<dbReference type="InterPro" id="IPR055438">
    <property type="entry name" value="AstE_AspA_cat"/>
</dbReference>
<comment type="cofactor">
    <cofactor evidence="1">
        <name>Zn(2+)</name>
        <dbReference type="ChEBI" id="CHEBI:29105"/>
    </cofactor>
</comment>
<keyword evidence="4" id="KW-0862">Zinc</keyword>
<reference evidence="6" key="1">
    <citation type="submission" date="2020-08" db="EMBL/GenBank/DDBJ databases">
        <title>Ramlibacter sp. GTP1 16S ribosomal RNA gene genome sequencing and assembly.</title>
        <authorList>
            <person name="Kang M."/>
        </authorList>
    </citation>
    <scope>NUCLEOTIDE SEQUENCE</scope>
    <source>
        <strain evidence="6">GTP1</strain>
    </source>
</reference>
<feature type="domain" description="Succinylglutamate desuccinylase/Aspartoacylase catalytic" evidence="5">
    <location>
        <begin position="31"/>
        <end position="158"/>
    </location>
</feature>
<evidence type="ECO:0000256" key="4">
    <source>
        <dbReference type="ARBA" id="ARBA00022833"/>
    </source>
</evidence>
<gene>
    <name evidence="6" type="ORF">H8R02_02620</name>
</gene>
<dbReference type="Proteomes" id="UP000596827">
    <property type="component" value="Unassembled WGS sequence"/>
</dbReference>
<dbReference type="PANTHER" id="PTHR15162:SF7">
    <property type="entry name" value="SUCCINYLGLUTAMATE DESUCCINYLASE"/>
    <property type="match status" value="1"/>
</dbReference>
<keyword evidence="3" id="KW-0378">Hydrolase</keyword>
<protein>
    <submittedName>
        <fullName evidence="6">Succinylglutamate desuccinylase/aspartoacylase family protein</fullName>
    </submittedName>
</protein>
<evidence type="ECO:0000313" key="6">
    <source>
        <dbReference type="EMBL" id="MBC5763329.1"/>
    </source>
</evidence>
<evidence type="ECO:0000313" key="7">
    <source>
        <dbReference type="Proteomes" id="UP000596827"/>
    </source>
</evidence>
<dbReference type="SUPFAM" id="SSF53187">
    <property type="entry name" value="Zn-dependent exopeptidases"/>
    <property type="match status" value="1"/>
</dbReference>
<dbReference type="AlphaFoldDB" id="A0A923M5R8"/>
<name>A0A923M5R8_9BURK</name>
<dbReference type="Pfam" id="PF24827">
    <property type="entry name" value="AstE_AspA_cat"/>
    <property type="match status" value="1"/>
</dbReference>
<evidence type="ECO:0000259" key="5">
    <source>
        <dbReference type="Pfam" id="PF24827"/>
    </source>
</evidence>
<sequence>MQYELLPQDLSAYRAGNTGIPYVHRFESGKPGPHVLVNALTHGNEFCGVEAARHLLDNSVRPRIGTLTVSFANVEAYESFDPEKPAASRMVVHNLNRIWGADMLDGSLDSPDLRRARELRPVVAAADHVLDIHSTLRKTGPFWAYPRQGTNEKVAHALGFPPVHMVYTPGQLGTGVALVEYEAHKHPGSARLVVECGQHFERESGETAKRVTLSFLAYFGLVDALVARPAEPQRPYEVVSVMVVKTPAFRFARPVEPLDVFAAGELIATDGDIEHRAPVDGCTIFMPAREPIVGREAGWLTRPA</sequence>
<dbReference type="GO" id="GO:0046872">
    <property type="term" value="F:metal ion binding"/>
    <property type="evidence" value="ECO:0007669"/>
    <property type="project" value="UniProtKB-KW"/>
</dbReference>
<dbReference type="GO" id="GO:0005829">
    <property type="term" value="C:cytosol"/>
    <property type="evidence" value="ECO:0007669"/>
    <property type="project" value="TreeGrafter"/>
</dbReference>
<dbReference type="PANTHER" id="PTHR15162">
    <property type="entry name" value="ASPARTOACYLASE"/>
    <property type="match status" value="1"/>
</dbReference>
<evidence type="ECO:0000256" key="2">
    <source>
        <dbReference type="ARBA" id="ARBA00022723"/>
    </source>
</evidence>
<dbReference type="Gene3D" id="3.40.630.10">
    <property type="entry name" value="Zn peptidases"/>
    <property type="match status" value="1"/>
</dbReference>
<organism evidence="6 7">
    <name type="scientific">Ramlibacter albus</name>
    <dbReference type="NCBI Taxonomy" id="2079448"/>
    <lineage>
        <taxon>Bacteria</taxon>
        <taxon>Pseudomonadati</taxon>
        <taxon>Pseudomonadota</taxon>
        <taxon>Betaproteobacteria</taxon>
        <taxon>Burkholderiales</taxon>
        <taxon>Comamonadaceae</taxon>
        <taxon>Ramlibacter</taxon>
    </lineage>
</organism>
<dbReference type="RefSeq" id="WP_187079783.1">
    <property type="nucleotide sequence ID" value="NZ_JACORU010000001.1"/>
</dbReference>
<dbReference type="GO" id="GO:0016788">
    <property type="term" value="F:hydrolase activity, acting on ester bonds"/>
    <property type="evidence" value="ECO:0007669"/>
    <property type="project" value="InterPro"/>
</dbReference>
<proteinExistence type="predicted"/>
<evidence type="ECO:0000256" key="3">
    <source>
        <dbReference type="ARBA" id="ARBA00022801"/>
    </source>
</evidence>
<comment type="caution">
    <text evidence="6">The sequence shown here is derived from an EMBL/GenBank/DDBJ whole genome shotgun (WGS) entry which is preliminary data.</text>
</comment>
<evidence type="ECO:0000256" key="1">
    <source>
        <dbReference type="ARBA" id="ARBA00001947"/>
    </source>
</evidence>
<dbReference type="InterPro" id="IPR050178">
    <property type="entry name" value="AspA/AstE_fam"/>
</dbReference>
<dbReference type="EMBL" id="JACORU010000001">
    <property type="protein sequence ID" value="MBC5763329.1"/>
    <property type="molecule type" value="Genomic_DNA"/>
</dbReference>
<keyword evidence="2" id="KW-0479">Metal-binding</keyword>
<accession>A0A923M5R8</accession>
<keyword evidence="7" id="KW-1185">Reference proteome</keyword>